<dbReference type="SUPFAM" id="SSF160104">
    <property type="entry name" value="Acetoacetate decarboxylase-like"/>
    <property type="match status" value="1"/>
</dbReference>
<dbReference type="InterPro" id="IPR002938">
    <property type="entry name" value="FAD-bd"/>
</dbReference>
<evidence type="ECO:0000256" key="4">
    <source>
        <dbReference type="ARBA" id="ARBA00023002"/>
    </source>
</evidence>
<evidence type="ECO:0000256" key="6">
    <source>
        <dbReference type="SAM" id="Phobius"/>
    </source>
</evidence>
<dbReference type="InterPro" id="IPR010451">
    <property type="entry name" value="Acetoacetate_decarboxylase"/>
</dbReference>
<keyword evidence="6" id="KW-0812">Transmembrane</keyword>
<evidence type="ECO:0000256" key="2">
    <source>
        <dbReference type="ARBA" id="ARBA00022630"/>
    </source>
</evidence>
<dbReference type="EMBL" id="SKBQ01000018">
    <property type="protein sequence ID" value="TPX16346.1"/>
    <property type="molecule type" value="Genomic_DNA"/>
</dbReference>
<feature type="transmembrane region" description="Helical" evidence="6">
    <location>
        <begin position="6"/>
        <end position="24"/>
    </location>
</feature>
<keyword evidence="4" id="KW-0560">Oxidoreductase</keyword>
<dbReference type="InterPro" id="IPR036188">
    <property type="entry name" value="FAD/NAD-bd_sf"/>
</dbReference>
<dbReference type="RefSeq" id="XP_030998057.1">
    <property type="nucleotide sequence ID" value="XM_031138357.1"/>
</dbReference>
<evidence type="ECO:0000313" key="9">
    <source>
        <dbReference type="Proteomes" id="UP000319257"/>
    </source>
</evidence>
<dbReference type="SUPFAM" id="SSF51905">
    <property type="entry name" value="FAD/NAD(P)-binding domain"/>
    <property type="match status" value="1"/>
</dbReference>
<dbReference type="STRING" id="1093900.A0A507BAU6"/>
<keyword evidence="6" id="KW-1133">Transmembrane helix</keyword>
<sequence length="673" mass="74383">MSTGGLNIVIVGAGIAGLTAAVGLRKSGHKVTLLERSSLVQEVGAAIHLAPNCSGILKRLGVSYESVGANPTNGMAEYDFQGVKRLEIEFVGAAKMWENPWLLGHRVSLHNELKRLATGPDGEGMPAELRLDARVVDVDTETATVTLENGSEIRGDFVIGADGVSSATRRAVAGDTTKPFSSGKSAFRFLVPKDKVLANPDVRHLVEKEGYMVIWYGSDRRLIMYPCSNNTTMNFVGIHPSHLSAASKGEDPSTLMVWTLLDMEELSHWVKNKVALLGDAAHPFLPYQGQGGGIAIEDAACISVLFPPNTPKNEISERLALFEKIRMQRAHKVQYFTRLAGADIDVRNDKLNINEFTNYNFGHDEWHNSTHELRKWLWCRNGNTYMRQPTSFGPMISPRQDHYGRPIPSKNARFRTYSIKFKSSVTYLRTLFPSPSYSFTNPGTLVNATFVCTELSNLDWLAGGGYTLFGLWIHGVKYTRRDKWELFGSFLPVLFENLADPVITGREEVAMPKLFCDIDVVRDEKSVKMTAGWRGAQFFSWEMDDLSEKPEDRSAGVTNTTEVVVPAAMGPPPPPENGVLVHRYVPAVGQKGTADANYAVFISKEGATTERVVEKTLTAREARVTTQAGDWRTLPTLHHVATALAEVPIYEIVEAKIEEGRGIEDLSQAVRIE</sequence>
<dbReference type="InParanoid" id="A0A507BAU6"/>
<dbReference type="Gene3D" id="2.40.400.10">
    <property type="entry name" value="Acetoacetate decarboxylase-like"/>
    <property type="match status" value="1"/>
</dbReference>
<feature type="domain" description="FAD-binding" evidence="7">
    <location>
        <begin position="8"/>
        <end position="251"/>
    </location>
</feature>
<dbReference type="SUPFAM" id="SSF54373">
    <property type="entry name" value="FAD-linked reductases, C-terminal domain"/>
    <property type="match status" value="1"/>
</dbReference>
<keyword evidence="2" id="KW-0285">Flavoprotein</keyword>
<dbReference type="OrthoDB" id="1047367at2759"/>
<protein>
    <recommendedName>
        <fullName evidence="7">FAD-binding domain-containing protein</fullName>
    </recommendedName>
</protein>
<dbReference type="Gene3D" id="3.50.50.60">
    <property type="entry name" value="FAD/NAD(P)-binding domain"/>
    <property type="match status" value="1"/>
</dbReference>
<evidence type="ECO:0000256" key="3">
    <source>
        <dbReference type="ARBA" id="ARBA00022827"/>
    </source>
</evidence>
<gene>
    <name evidence="8" type="ORF">E0L32_003995</name>
</gene>
<dbReference type="GO" id="GO:0016829">
    <property type="term" value="F:lyase activity"/>
    <property type="evidence" value="ECO:0007669"/>
    <property type="project" value="InterPro"/>
</dbReference>
<organism evidence="8 9">
    <name type="scientific">Thyridium curvatum</name>
    <dbReference type="NCBI Taxonomy" id="1093900"/>
    <lineage>
        <taxon>Eukaryota</taxon>
        <taxon>Fungi</taxon>
        <taxon>Dikarya</taxon>
        <taxon>Ascomycota</taxon>
        <taxon>Pezizomycotina</taxon>
        <taxon>Sordariomycetes</taxon>
        <taxon>Sordariomycetidae</taxon>
        <taxon>Thyridiales</taxon>
        <taxon>Thyridiaceae</taxon>
        <taxon>Thyridium</taxon>
    </lineage>
</organism>
<evidence type="ECO:0000256" key="5">
    <source>
        <dbReference type="ARBA" id="ARBA00023033"/>
    </source>
</evidence>
<dbReference type="Pfam" id="PF01494">
    <property type="entry name" value="FAD_binding_3"/>
    <property type="match status" value="1"/>
</dbReference>
<dbReference type="PANTHER" id="PTHR13789">
    <property type="entry name" value="MONOOXYGENASE"/>
    <property type="match status" value="1"/>
</dbReference>
<dbReference type="PRINTS" id="PR00420">
    <property type="entry name" value="RNGMNOXGNASE"/>
</dbReference>
<dbReference type="AlphaFoldDB" id="A0A507BAU6"/>
<comment type="similarity">
    <text evidence="1">Belongs to the paxM FAD-dependent monooxygenase family.</text>
</comment>
<dbReference type="PANTHER" id="PTHR13789:SF261">
    <property type="entry name" value="HYDROXYLASE, PUTATIVE (AFU_ORTHOLOGUE AFUA_7G00590)-RELATED"/>
    <property type="match status" value="1"/>
</dbReference>
<evidence type="ECO:0000313" key="8">
    <source>
        <dbReference type="EMBL" id="TPX16346.1"/>
    </source>
</evidence>
<dbReference type="Proteomes" id="UP000319257">
    <property type="component" value="Unassembled WGS sequence"/>
</dbReference>
<comment type="caution">
    <text evidence="8">The sequence shown here is derived from an EMBL/GenBank/DDBJ whole genome shotgun (WGS) entry which is preliminary data.</text>
</comment>
<dbReference type="InterPro" id="IPR050493">
    <property type="entry name" value="FAD-dep_Monooxygenase_BioMet"/>
</dbReference>
<dbReference type="GO" id="GO:0004497">
    <property type="term" value="F:monooxygenase activity"/>
    <property type="evidence" value="ECO:0007669"/>
    <property type="project" value="UniProtKB-KW"/>
</dbReference>
<keyword evidence="5" id="KW-0503">Monooxygenase</keyword>
<name>A0A507BAU6_9PEZI</name>
<reference evidence="8 9" key="1">
    <citation type="submission" date="2019-06" db="EMBL/GenBank/DDBJ databases">
        <title>Draft genome sequence of the filamentous fungus Phialemoniopsis curvata isolated from diesel fuel.</title>
        <authorList>
            <person name="Varaljay V.A."/>
            <person name="Lyon W.J."/>
            <person name="Crouch A.L."/>
            <person name="Drake C.E."/>
            <person name="Hollomon J.M."/>
            <person name="Nadeau L.J."/>
            <person name="Nunn H.S."/>
            <person name="Stevenson B.S."/>
            <person name="Bojanowski C.L."/>
            <person name="Crookes-Goodson W.J."/>
        </authorList>
    </citation>
    <scope>NUCLEOTIDE SEQUENCE [LARGE SCALE GENOMIC DNA]</scope>
    <source>
        <strain evidence="8 9">D216</strain>
    </source>
</reference>
<keyword evidence="6" id="KW-0472">Membrane</keyword>
<keyword evidence="3" id="KW-0274">FAD</keyword>
<evidence type="ECO:0000256" key="1">
    <source>
        <dbReference type="ARBA" id="ARBA00007992"/>
    </source>
</evidence>
<evidence type="ECO:0000259" key="7">
    <source>
        <dbReference type="Pfam" id="PF01494"/>
    </source>
</evidence>
<accession>A0A507BAU6</accession>
<dbReference type="Pfam" id="PF06314">
    <property type="entry name" value="ADC"/>
    <property type="match status" value="1"/>
</dbReference>
<dbReference type="GO" id="GO:0071949">
    <property type="term" value="F:FAD binding"/>
    <property type="evidence" value="ECO:0007669"/>
    <property type="project" value="InterPro"/>
</dbReference>
<keyword evidence="9" id="KW-1185">Reference proteome</keyword>
<proteinExistence type="inferred from homology"/>
<dbReference type="InterPro" id="IPR023375">
    <property type="entry name" value="ADC_dom_sf"/>
</dbReference>
<dbReference type="GeneID" id="41971442"/>